<sequence length="403" mass="44729">MKILFLHNNFPAQFGAIGQYLAGEGWQVTFMTQRQGAKADGIETVVYRDREMPKDLKPHPFLAGATKAVVTGASAVEVGTLLRDKKGYRPDLIVAHSGWGPGMYLKDVWSDVPYVGYFEWYYRGDADDITFLSGPDRPPLERARERTRNAPILTDLTACEAGLVPTRYQASQFPSLFRPKLTVLHDGIDTETYAPGDPGPVTFGQHTFRKGDEVVTYVARGMEPYRGFPEFMAALATVQKRRPNLRAIVVGEDRVAYGRKHPSGKTYKEVALEELDLDPARICFTGLLGRRDYLRVLQVSGVHAYLTVPFVLSWSSMEAMSAGCLMLASDTAPVREVMRHGENAVLADHRDAEALADALEDTLARRDELAPLRAAARRTILESYAARDVYPAKKVWFAGLTGA</sequence>
<dbReference type="SUPFAM" id="SSF53756">
    <property type="entry name" value="UDP-Glycosyltransferase/glycogen phosphorylase"/>
    <property type="match status" value="1"/>
</dbReference>
<keyword evidence="3" id="KW-0808">Transferase</keyword>
<comment type="caution">
    <text evidence="3">The sequence shown here is derived from an EMBL/GenBank/DDBJ whole genome shotgun (WGS) entry which is preliminary data.</text>
</comment>
<evidence type="ECO:0000313" key="4">
    <source>
        <dbReference type="Proteomes" id="UP000563524"/>
    </source>
</evidence>
<protein>
    <submittedName>
        <fullName evidence="3">Glycosyltransferase involved in cell wall biosynthesis</fullName>
    </submittedName>
</protein>
<dbReference type="Pfam" id="PF12000">
    <property type="entry name" value="Glyco_trans_4_3"/>
    <property type="match status" value="1"/>
</dbReference>
<gene>
    <name evidence="3" type="ORF">GGQ59_000322</name>
</gene>
<reference evidence="3 4" key="1">
    <citation type="submission" date="2020-08" db="EMBL/GenBank/DDBJ databases">
        <title>Genomic Encyclopedia of Type Strains, Phase IV (KMG-IV): sequencing the most valuable type-strain genomes for metagenomic binning, comparative biology and taxonomic classification.</title>
        <authorList>
            <person name="Goeker M."/>
        </authorList>
    </citation>
    <scope>NUCLEOTIDE SEQUENCE [LARGE SCALE GENOMIC DNA]</scope>
    <source>
        <strain evidence="3 4">DSM 102850</strain>
    </source>
</reference>
<name>A0A840I0T8_9PROT</name>
<dbReference type="InterPro" id="IPR001296">
    <property type="entry name" value="Glyco_trans_1"/>
</dbReference>
<evidence type="ECO:0000313" key="3">
    <source>
        <dbReference type="EMBL" id="MBB4657822.1"/>
    </source>
</evidence>
<dbReference type="InterPro" id="IPR022623">
    <property type="entry name" value="Glyco_trans_4"/>
</dbReference>
<organism evidence="3 4">
    <name type="scientific">Parvularcula dongshanensis</name>
    <dbReference type="NCBI Taxonomy" id="1173995"/>
    <lineage>
        <taxon>Bacteria</taxon>
        <taxon>Pseudomonadati</taxon>
        <taxon>Pseudomonadota</taxon>
        <taxon>Alphaproteobacteria</taxon>
        <taxon>Parvularculales</taxon>
        <taxon>Parvularculaceae</taxon>
        <taxon>Parvularcula</taxon>
    </lineage>
</organism>
<dbReference type="EMBL" id="JACHOB010000001">
    <property type="protein sequence ID" value="MBB4657822.1"/>
    <property type="molecule type" value="Genomic_DNA"/>
</dbReference>
<dbReference type="RefSeq" id="WP_183815218.1">
    <property type="nucleotide sequence ID" value="NZ_JACHOB010000001.1"/>
</dbReference>
<dbReference type="Proteomes" id="UP000563524">
    <property type="component" value="Unassembled WGS sequence"/>
</dbReference>
<dbReference type="AlphaFoldDB" id="A0A840I0T8"/>
<dbReference type="Gene3D" id="3.40.50.2000">
    <property type="entry name" value="Glycogen Phosphorylase B"/>
    <property type="match status" value="2"/>
</dbReference>
<dbReference type="GO" id="GO:0016757">
    <property type="term" value="F:glycosyltransferase activity"/>
    <property type="evidence" value="ECO:0007669"/>
    <property type="project" value="InterPro"/>
</dbReference>
<keyword evidence="4" id="KW-1185">Reference proteome</keyword>
<proteinExistence type="predicted"/>
<evidence type="ECO:0000259" key="2">
    <source>
        <dbReference type="Pfam" id="PF12000"/>
    </source>
</evidence>
<evidence type="ECO:0000259" key="1">
    <source>
        <dbReference type="Pfam" id="PF00534"/>
    </source>
</evidence>
<dbReference type="PANTHER" id="PTHR12526">
    <property type="entry name" value="GLYCOSYLTRANSFERASE"/>
    <property type="match status" value="1"/>
</dbReference>
<accession>A0A840I0T8</accession>
<feature type="domain" description="Glycosyl transferase family 4" evidence="2">
    <location>
        <begin position="25"/>
        <end position="191"/>
    </location>
</feature>
<feature type="domain" description="Glycosyl transferase family 1" evidence="1">
    <location>
        <begin position="204"/>
        <end position="378"/>
    </location>
</feature>
<dbReference type="Pfam" id="PF00534">
    <property type="entry name" value="Glycos_transf_1"/>
    <property type="match status" value="1"/>
</dbReference>